<dbReference type="GO" id="GO:0006954">
    <property type="term" value="P:inflammatory response"/>
    <property type="evidence" value="ECO:0007669"/>
    <property type="project" value="InterPro"/>
</dbReference>
<comment type="similarity">
    <text evidence="2">Belongs to the IL-17 family.</text>
</comment>
<dbReference type="PRINTS" id="PR01932">
    <property type="entry name" value="INTRLEUKIN17"/>
</dbReference>
<dbReference type="InterPro" id="IPR020440">
    <property type="entry name" value="IL-17_chr"/>
</dbReference>
<evidence type="ECO:0000313" key="7">
    <source>
        <dbReference type="EMBL" id="KAG5265371.1"/>
    </source>
</evidence>
<dbReference type="Gene3D" id="2.10.90.10">
    <property type="entry name" value="Cystine-knot cytokines"/>
    <property type="match status" value="1"/>
</dbReference>
<dbReference type="SUPFAM" id="SSF57501">
    <property type="entry name" value="Cystine-knot cytokines"/>
    <property type="match status" value="1"/>
</dbReference>
<evidence type="ECO:0000256" key="3">
    <source>
        <dbReference type="ARBA" id="ARBA00022514"/>
    </source>
</evidence>
<comment type="subcellular location">
    <subcellularLocation>
        <location evidence="1">Secreted</location>
    </subcellularLocation>
</comment>
<evidence type="ECO:0000313" key="8">
    <source>
        <dbReference type="Proteomes" id="UP000823561"/>
    </source>
</evidence>
<sequence>MHSTSNTPVFMVACLLGVCVVLMGAHGTPHGVALSKHAGKKPHAYLLLNHSIPETPHIRSYSNSSLSPWAYNISHEDDRFPADIFNAYCLHTGCLTIKGEETQDLLSTPIKRQILVLRKKADRKGENYFMLDYMTITVGCTCVRPHVQQH</sequence>
<dbReference type="Proteomes" id="UP000823561">
    <property type="component" value="Chromosome 19"/>
</dbReference>
<gene>
    <name evidence="7" type="ORF">AALO_G00241660</name>
</gene>
<feature type="chain" id="PRO_5043607959" evidence="6">
    <location>
        <begin position="28"/>
        <end position="150"/>
    </location>
</feature>
<comment type="caution">
    <text evidence="7">The sequence shown here is derived from an EMBL/GenBank/DDBJ whole genome shotgun (WGS) entry which is preliminary data.</text>
</comment>
<protein>
    <submittedName>
        <fullName evidence="7">Uncharacterized protein</fullName>
    </submittedName>
</protein>
<feature type="signal peptide" evidence="6">
    <location>
        <begin position="1"/>
        <end position="27"/>
    </location>
</feature>
<evidence type="ECO:0000256" key="5">
    <source>
        <dbReference type="ARBA" id="ARBA00022729"/>
    </source>
</evidence>
<dbReference type="InterPro" id="IPR029034">
    <property type="entry name" value="Cystine-knot_cytokine"/>
</dbReference>
<dbReference type="GO" id="GO:0005615">
    <property type="term" value="C:extracellular space"/>
    <property type="evidence" value="ECO:0007669"/>
    <property type="project" value="UniProtKB-KW"/>
</dbReference>
<proteinExistence type="inferred from homology"/>
<evidence type="ECO:0000256" key="2">
    <source>
        <dbReference type="ARBA" id="ARBA00007236"/>
    </source>
</evidence>
<dbReference type="EMBL" id="JADWDJ010000019">
    <property type="protein sequence ID" value="KAG5265371.1"/>
    <property type="molecule type" value="Genomic_DNA"/>
</dbReference>
<evidence type="ECO:0000256" key="6">
    <source>
        <dbReference type="SAM" id="SignalP"/>
    </source>
</evidence>
<evidence type="ECO:0000256" key="4">
    <source>
        <dbReference type="ARBA" id="ARBA00022525"/>
    </source>
</evidence>
<dbReference type="InterPro" id="IPR010345">
    <property type="entry name" value="IL-17_fam"/>
</dbReference>
<evidence type="ECO:0000256" key="1">
    <source>
        <dbReference type="ARBA" id="ARBA00004613"/>
    </source>
</evidence>
<dbReference type="AlphaFoldDB" id="A0AAV6FVB9"/>
<organism evidence="7 8">
    <name type="scientific">Alosa alosa</name>
    <name type="common">allis shad</name>
    <dbReference type="NCBI Taxonomy" id="278164"/>
    <lineage>
        <taxon>Eukaryota</taxon>
        <taxon>Metazoa</taxon>
        <taxon>Chordata</taxon>
        <taxon>Craniata</taxon>
        <taxon>Vertebrata</taxon>
        <taxon>Euteleostomi</taxon>
        <taxon>Actinopterygii</taxon>
        <taxon>Neopterygii</taxon>
        <taxon>Teleostei</taxon>
        <taxon>Clupei</taxon>
        <taxon>Clupeiformes</taxon>
        <taxon>Clupeoidei</taxon>
        <taxon>Clupeidae</taxon>
        <taxon>Alosa</taxon>
    </lineage>
</organism>
<dbReference type="GO" id="GO:0005125">
    <property type="term" value="F:cytokine activity"/>
    <property type="evidence" value="ECO:0007669"/>
    <property type="project" value="UniProtKB-KW"/>
</dbReference>
<keyword evidence="5 6" id="KW-0732">Signal</keyword>
<keyword evidence="8" id="KW-1185">Reference proteome</keyword>
<reference evidence="7" key="1">
    <citation type="submission" date="2020-10" db="EMBL/GenBank/DDBJ databases">
        <title>Chromosome-scale genome assembly of the Allis shad, Alosa alosa.</title>
        <authorList>
            <person name="Margot Z."/>
            <person name="Christophe K."/>
            <person name="Cabau C."/>
            <person name="Louis A."/>
            <person name="Berthelot C."/>
            <person name="Parey E."/>
            <person name="Roest Crollius H."/>
            <person name="Montfort J."/>
            <person name="Robinson-Rechavi M."/>
            <person name="Bucao C."/>
            <person name="Bouchez O."/>
            <person name="Gislard M."/>
            <person name="Lluch J."/>
            <person name="Milhes M."/>
            <person name="Lampietro C."/>
            <person name="Lopez Roques C."/>
            <person name="Donnadieu C."/>
            <person name="Braasch I."/>
            <person name="Desvignes T."/>
            <person name="Postlethwait J."/>
            <person name="Bobe J."/>
            <person name="Guiguen Y."/>
        </authorList>
    </citation>
    <scope>NUCLEOTIDE SEQUENCE</scope>
    <source>
        <strain evidence="7">M-15738</strain>
        <tissue evidence="7">Blood</tissue>
    </source>
</reference>
<keyword evidence="3" id="KW-0202">Cytokine</keyword>
<dbReference type="Pfam" id="PF06083">
    <property type="entry name" value="IL17"/>
    <property type="match status" value="1"/>
</dbReference>
<keyword evidence="4" id="KW-0964">Secreted</keyword>
<name>A0AAV6FVB9_9TELE</name>
<accession>A0AAV6FVB9</accession>